<feature type="chain" id="PRO_5040148168" evidence="2">
    <location>
        <begin position="26"/>
        <end position="315"/>
    </location>
</feature>
<dbReference type="SUPFAM" id="SSF82153">
    <property type="entry name" value="FAS1 domain"/>
    <property type="match status" value="1"/>
</dbReference>
<dbReference type="InterPro" id="IPR000782">
    <property type="entry name" value="FAS1_domain"/>
</dbReference>
<name>A0A9N8HLI0_9STRA</name>
<gene>
    <name evidence="4" type="ORF">SEMRO_811_G205870.1</name>
</gene>
<feature type="domain" description="FAS1" evidence="3">
    <location>
        <begin position="184"/>
        <end position="312"/>
    </location>
</feature>
<organism evidence="4 5">
    <name type="scientific">Seminavis robusta</name>
    <dbReference type="NCBI Taxonomy" id="568900"/>
    <lineage>
        <taxon>Eukaryota</taxon>
        <taxon>Sar</taxon>
        <taxon>Stramenopiles</taxon>
        <taxon>Ochrophyta</taxon>
        <taxon>Bacillariophyta</taxon>
        <taxon>Bacillariophyceae</taxon>
        <taxon>Bacillariophycidae</taxon>
        <taxon>Naviculales</taxon>
        <taxon>Naviculaceae</taxon>
        <taxon>Seminavis</taxon>
    </lineage>
</organism>
<reference evidence="4" key="1">
    <citation type="submission" date="2020-06" db="EMBL/GenBank/DDBJ databases">
        <authorList>
            <consortium name="Plant Systems Biology data submission"/>
        </authorList>
    </citation>
    <scope>NUCLEOTIDE SEQUENCE</scope>
    <source>
        <strain evidence="4">D6</strain>
    </source>
</reference>
<dbReference type="Pfam" id="PF02469">
    <property type="entry name" value="Fasciclin"/>
    <property type="match status" value="1"/>
</dbReference>
<feature type="compositionally biased region" description="Low complexity" evidence="1">
    <location>
        <begin position="109"/>
        <end position="119"/>
    </location>
</feature>
<evidence type="ECO:0000259" key="3">
    <source>
        <dbReference type="PROSITE" id="PS50213"/>
    </source>
</evidence>
<proteinExistence type="predicted"/>
<dbReference type="SMART" id="SM00554">
    <property type="entry name" value="FAS1"/>
    <property type="match status" value="1"/>
</dbReference>
<feature type="compositionally biased region" description="Acidic residues" evidence="1">
    <location>
        <begin position="94"/>
        <end position="108"/>
    </location>
</feature>
<evidence type="ECO:0000313" key="5">
    <source>
        <dbReference type="Proteomes" id="UP001153069"/>
    </source>
</evidence>
<protein>
    <submittedName>
        <fullName evidence="4">Beta-Ig-H3 fasciclin</fullName>
    </submittedName>
</protein>
<dbReference type="PANTHER" id="PTHR10900">
    <property type="entry name" value="PERIOSTIN-RELATED"/>
    <property type="match status" value="1"/>
</dbReference>
<evidence type="ECO:0000256" key="1">
    <source>
        <dbReference type="SAM" id="MobiDB-lite"/>
    </source>
</evidence>
<dbReference type="InterPro" id="IPR050904">
    <property type="entry name" value="Adhesion/Biosynth-related"/>
</dbReference>
<comment type="caution">
    <text evidence="4">The sequence shown here is derived from an EMBL/GenBank/DDBJ whole genome shotgun (WGS) entry which is preliminary data.</text>
</comment>
<evidence type="ECO:0000256" key="2">
    <source>
        <dbReference type="SAM" id="SignalP"/>
    </source>
</evidence>
<keyword evidence="2" id="KW-0732">Signal</keyword>
<feature type="signal peptide" evidence="2">
    <location>
        <begin position="1"/>
        <end position="25"/>
    </location>
</feature>
<feature type="region of interest" description="Disordered" evidence="1">
    <location>
        <begin position="82"/>
        <end position="162"/>
    </location>
</feature>
<accession>A0A9N8HLI0</accession>
<dbReference type="PROSITE" id="PS50213">
    <property type="entry name" value="FAS1"/>
    <property type="match status" value="1"/>
</dbReference>
<dbReference type="AlphaFoldDB" id="A0A9N8HLI0"/>
<dbReference type="Gene3D" id="2.30.180.10">
    <property type="entry name" value="FAS1 domain"/>
    <property type="match status" value="1"/>
</dbReference>
<dbReference type="Proteomes" id="UP001153069">
    <property type="component" value="Unassembled WGS sequence"/>
</dbReference>
<evidence type="ECO:0000313" key="4">
    <source>
        <dbReference type="EMBL" id="CAB9516850.1"/>
    </source>
</evidence>
<dbReference type="OrthoDB" id="5988460at2759"/>
<sequence length="315" mass="33240">MTNSLRLPVSFLVAALVLLVGPVSGQIRGATTGDKMASALRSRRLMNNNNMGGMDDEGESISLADGGDTLPEVYDGVLLEEEATAGPSAGVAEVDVETETPTMEDTETEPPATDPPVEVIETEPPATDAPVEVDETDPPATDPPETDAPEIETSAPGANVSVSIETPPASVVAKFPENEERGDLSDIIDTALAYNRYKTLLSLLKWTGLTVSLQRADEYTLFAPNDDAFPAQGDDLDFFLEQLGTDQMLTLLSYHVVPGTVTALVDGDTLITLEGTPLQITVDDTGAYVNGIAISPGVFAGNGIIYELEEGFLIP</sequence>
<dbReference type="InterPro" id="IPR036378">
    <property type="entry name" value="FAS1_dom_sf"/>
</dbReference>
<keyword evidence="5" id="KW-1185">Reference proteome</keyword>
<dbReference type="EMBL" id="CAICTM010000810">
    <property type="protein sequence ID" value="CAB9516850.1"/>
    <property type="molecule type" value="Genomic_DNA"/>
</dbReference>